<organism evidence="1 2">
    <name type="scientific">Bradyrhizobium retamae</name>
    <dbReference type="NCBI Taxonomy" id="1300035"/>
    <lineage>
        <taxon>Bacteria</taxon>
        <taxon>Pseudomonadati</taxon>
        <taxon>Pseudomonadota</taxon>
        <taxon>Alphaproteobacteria</taxon>
        <taxon>Hyphomicrobiales</taxon>
        <taxon>Nitrobacteraceae</taxon>
        <taxon>Bradyrhizobium</taxon>
    </lineage>
</organism>
<evidence type="ECO:0000313" key="1">
    <source>
        <dbReference type="EMBL" id="KRR25947.1"/>
    </source>
</evidence>
<proteinExistence type="predicted"/>
<dbReference type="EMBL" id="LLYA01000135">
    <property type="protein sequence ID" value="KRR25947.1"/>
    <property type="molecule type" value="Genomic_DNA"/>
</dbReference>
<sequence length="60" mass="6902">MSKFGRVCCELWPDQKPDVIIAQRAGCSERAAQFYITGDREPSYEALMVVLDELRPRKRA</sequence>
<dbReference type="AlphaFoldDB" id="A0A0R3N1G0"/>
<dbReference type="Proteomes" id="UP000052023">
    <property type="component" value="Unassembled WGS sequence"/>
</dbReference>
<accession>A0A0R3N1G0</accession>
<reference evidence="1 2" key="1">
    <citation type="submission" date="2014-03" db="EMBL/GenBank/DDBJ databases">
        <title>Bradyrhizobium valentinum sp. nov., isolated from effective nodules of Lupinus mariae-josephae, a lupine endemic of basic-lime soils in Eastern Spain.</title>
        <authorList>
            <person name="Duran D."/>
            <person name="Rey L."/>
            <person name="Navarro A."/>
            <person name="Busquets A."/>
            <person name="Imperial J."/>
            <person name="Ruiz-Argueso T."/>
        </authorList>
    </citation>
    <scope>NUCLEOTIDE SEQUENCE [LARGE SCALE GENOMIC DNA]</scope>
    <source>
        <strain evidence="1 2">Ro19</strain>
    </source>
</reference>
<dbReference type="RefSeq" id="WP_057843832.1">
    <property type="nucleotide sequence ID" value="NZ_LLYA01000135.1"/>
</dbReference>
<keyword evidence="2" id="KW-1185">Reference proteome</keyword>
<protein>
    <submittedName>
        <fullName evidence="1">Uncharacterized protein</fullName>
    </submittedName>
</protein>
<name>A0A0R3N1G0_9BRAD</name>
<comment type="caution">
    <text evidence="1">The sequence shown here is derived from an EMBL/GenBank/DDBJ whole genome shotgun (WGS) entry which is preliminary data.</text>
</comment>
<evidence type="ECO:0000313" key="2">
    <source>
        <dbReference type="Proteomes" id="UP000052023"/>
    </source>
</evidence>
<gene>
    <name evidence="1" type="ORF">CQ13_23270</name>
</gene>
<dbReference type="OrthoDB" id="8253806at2"/>